<organism evidence="1 2">
    <name type="scientific">Nonomuraea roseola</name>
    <dbReference type="NCBI Taxonomy" id="46179"/>
    <lineage>
        <taxon>Bacteria</taxon>
        <taxon>Bacillati</taxon>
        <taxon>Actinomycetota</taxon>
        <taxon>Actinomycetes</taxon>
        <taxon>Streptosporangiales</taxon>
        <taxon>Streptosporangiaceae</taxon>
        <taxon>Nonomuraea</taxon>
    </lineage>
</organism>
<dbReference type="EMBL" id="JBHMCE010000008">
    <property type="protein sequence ID" value="MFB9530222.1"/>
    <property type="molecule type" value="Genomic_DNA"/>
</dbReference>
<proteinExistence type="predicted"/>
<protein>
    <submittedName>
        <fullName evidence="1">Uncharacterized protein</fullName>
    </submittedName>
</protein>
<evidence type="ECO:0000313" key="2">
    <source>
        <dbReference type="Proteomes" id="UP001589646"/>
    </source>
</evidence>
<sequence length="71" mass="8212">MVWDLDEDEGFADCPVLLDFEGEQVEINHRKFDALTIFTFMIVRLGGSQGGFRRLMDRVLASRSDLVPYWS</sequence>
<comment type="caution">
    <text evidence="1">The sequence shown here is derived from an EMBL/GenBank/DDBJ whole genome shotgun (WGS) entry which is preliminary data.</text>
</comment>
<keyword evidence="2" id="KW-1185">Reference proteome</keyword>
<dbReference type="Proteomes" id="UP001589646">
    <property type="component" value="Unassembled WGS sequence"/>
</dbReference>
<dbReference type="RefSeq" id="WP_346124989.1">
    <property type="nucleotide sequence ID" value="NZ_BAAAXC010000015.1"/>
</dbReference>
<accession>A0ABV5Q418</accession>
<gene>
    <name evidence="1" type="ORF">ACFFRN_26780</name>
</gene>
<evidence type="ECO:0000313" key="1">
    <source>
        <dbReference type="EMBL" id="MFB9530222.1"/>
    </source>
</evidence>
<reference evidence="1 2" key="1">
    <citation type="submission" date="2024-09" db="EMBL/GenBank/DDBJ databases">
        <authorList>
            <person name="Sun Q."/>
            <person name="Mori K."/>
        </authorList>
    </citation>
    <scope>NUCLEOTIDE SEQUENCE [LARGE SCALE GENOMIC DNA]</scope>
    <source>
        <strain evidence="1 2">JCM 3323</strain>
    </source>
</reference>
<name>A0ABV5Q418_9ACTN</name>